<proteinExistence type="predicted"/>
<dbReference type="SMART" id="SM00849">
    <property type="entry name" value="Lactamase_B"/>
    <property type="match status" value="1"/>
</dbReference>
<dbReference type="Gene3D" id="3.60.15.10">
    <property type="entry name" value="Ribonuclease Z/Hydroxyacylglutathione hydrolase-like"/>
    <property type="match status" value="1"/>
</dbReference>
<dbReference type="RefSeq" id="WP_181248150.1">
    <property type="nucleotide sequence ID" value="NZ_QAXS01000008.1"/>
</dbReference>
<feature type="domain" description="Metallo-beta-lactamase" evidence="1">
    <location>
        <begin position="24"/>
        <end position="243"/>
    </location>
</feature>
<dbReference type="EMBL" id="QAXS01000008">
    <property type="protein sequence ID" value="PTW00183.1"/>
    <property type="molecule type" value="Genomic_DNA"/>
</dbReference>
<reference evidence="2 3" key="1">
    <citation type="submission" date="2018-04" db="EMBL/GenBank/DDBJ databases">
        <title>Subsurface microbial communities from deep shales in Ohio and West Virginia, USA.</title>
        <authorList>
            <person name="Wrighton K."/>
        </authorList>
    </citation>
    <scope>NUCLEOTIDE SEQUENCE [LARGE SCALE GENOMIC DNA]</scope>
    <source>
        <strain evidence="2 3">WC1</strain>
    </source>
</reference>
<dbReference type="CDD" id="cd07713">
    <property type="entry name" value="DHPS-like_MBL-fold"/>
    <property type="match status" value="1"/>
</dbReference>
<dbReference type="PANTHER" id="PTHR13754">
    <property type="entry name" value="METALLO-BETA-LACTAMASE SUPERFAMILY PROTEIN"/>
    <property type="match status" value="1"/>
</dbReference>
<gene>
    <name evidence="2" type="ORF">C8C76_10876</name>
</gene>
<dbReference type="Pfam" id="PF00753">
    <property type="entry name" value="Lactamase_B"/>
    <property type="match status" value="1"/>
</dbReference>
<dbReference type="PANTHER" id="PTHR13754:SF13">
    <property type="entry name" value="METALLO-BETA-LACTAMASE SUPERFAMILY PROTEIN (AFU_ORTHOLOGUE AFUA_3G07630)"/>
    <property type="match status" value="1"/>
</dbReference>
<dbReference type="InterPro" id="IPR052926">
    <property type="entry name" value="Metallo-beta-lactamase_dom"/>
</dbReference>
<sequence>MAKNLEITILAENTVEKRKLLAEHGLSFYFKYNGKEYLFDTGQGKVLFSNAKKMGIDLEKIDTVFLSHGHDDHTGGLKKLLEINSQVRVFAHSEIFLPKYKKVESELEFIGTELVESEIKNFEAAETAIAAAAGIYNTGEIPARRKTYLNPRYVVKREGKEITDPFNDDTSLYIETESGIVILLGCSHKGVKNIINEIKAEIGDRKIAAILGGMHLKRASRESIADLIDYFKEIDFELLAPVHCTGREAAVKFKEAFGERVKLASVGDRFEF</sequence>
<dbReference type="InterPro" id="IPR036866">
    <property type="entry name" value="RibonucZ/Hydroxyglut_hydro"/>
</dbReference>
<evidence type="ECO:0000313" key="2">
    <source>
        <dbReference type="EMBL" id="PTW00183.1"/>
    </source>
</evidence>
<dbReference type="GO" id="GO:0016740">
    <property type="term" value="F:transferase activity"/>
    <property type="evidence" value="ECO:0007669"/>
    <property type="project" value="TreeGrafter"/>
</dbReference>
<dbReference type="SUPFAM" id="SSF56281">
    <property type="entry name" value="Metallo-hydrolase/oxidoreductase"/>
    <property type="match status" value="1"/>
</dbReference>
<dbReference type="InterPro" id="IPR041712">
    <property type="entry name" value="DHPS-like_MBL-fold"/>
</dbReference>
<comment type="caution">
    <text evidence="2">The sequence shown here is derived from an EMBL/GenBank/DDBJ whole genome shotgun (WGS) entry which is preliminary data.</text>
</comment>
<dbReference type="InterPro" id="IPR001279">
    <property type="entry name" value="Metallo-B-lactamas"/>
</dbReference>
<evidence type="ECO:0000259" key="1">
    <source>
        <dbReference type="SMART" id="SM00849"/>
    </source>
</evidence>
<protein>
    <submittedName>
        <fullName evidence="2">7, 8-dihydropterin-6-yl-methyl-4-(Beta-D-ribofuranosyl)aminobenzene 5'-phosphate synthase</fullName>
    </submittedName>
</protein>
<evidence type="ECO:0000313" key="3">
    <source>
        <dbReference type="Proteomes" id="UP000244089"/>
    </source>
</evidence>
<accession>A0A2T5RLS8</accession>
<dbReference type="Proteomes" id="UP000244089">
    <property type="component" value="Unassembled WGS sequence"/>
</dbReference>
<dbReference type="AlphaFoldDB" id="A0A2T5RLS8"/>
<organism evidence="2 3">
    <name type="scientific">Halanaerobium saccharolyticum</name>
    <dbReference type="NCBI Taxonomy" id="43595"/>
    <lineage>
        <taxon>Bacteria</taxon>
        <taxon>Bacillati</taxon>
        <taxon>Bacillota</taxon>
        <taxon>Clostridia</taxon>
        <taxon>Halanaerobiales</taxon>
        <taxon>Halanaerobiaceae</taxon>
        <taxon>Halanaerobium</taxon>
    </lineage>
</organism>
<name>A0A2T5RLS8_9FIRM</name>